<dbReference type="InterPro" id="IPR036986">
    <property type="entry name" value="S4_RNA-bd_sf"/>
</dbReference>
<feature type="active site" evidence="4">
    <location>
        <position position="157"/>
    </location>
</feature>
<dbReference type="InterPro" id="IPR006224">
    <property type="entry name" value="PsdUridine_synth_RluA-like_CS"/>
</dbReference>
<evidence type="ECO:0000313" key="8">
    <source>
        <dbReference type="EMBL" id="MCU7693955.1"/>
    </source>
</evidence>
<dbReference type="InterPro" id="IPR050188">
    <property type="entry name" value="RluA_PseudoU_synthase"/>
</dbReference>
<evidence type="ECO:0000256" key="1">
    <source>
        <dbReference type="ARBA" id="ARBA00010876"/>
    </source>
</evidence>
<evidence type="ECO:0000256" key="3">
    <source>
        <dbReference type="ARBA" id="ARBA00023235"/>
    </source>
</evidence>
<keyword evidence="3 6" id="KW-0413">Isomerase</keyword>
<proteinExistence type="inferred from homology"/>
<dbReference type="AlphaFoldDB" id="A0AAE3IKU8"/>
<dbReference type="InterPro" id="IPR006145">
    <property type="entry name" value="PsdUridine_synth_RsuA/RluA"/>
</dbReference>
<gene>
    <name evidence="8" type="ORF">OD355_05420</name>
</gene>
<name>A0AAE3IKU8_9BACT</name>
<dbReference type="PANTHER" id="PTHR21600">
    <property type="entry name" value="MITOCHONDRIAL RNA PSEUDOURIDINE SYNTHASE"/>
    <property type="match status" value="1"/>
</dbReference>
<dbReference type="SUPFAM" id="SSF55120">
    <property type="entry name" value="Pseudouridine synthase"/>
    <property type="match status" value="1"/>
</dbReference>
<dbReference type="NCBIfam" id="TIGR00005">
    <property type="entry name" value="rluA_subfam"/>
    <property type="match status" value="1"/>
</dbReference>
<dbReference type="EC" id="5.4.99.-" evidence="6"/>
<dbReference type="InterPro" id="IPR020103">
    <property type="entry name" value="PsdUridine_synth_cat_dom_sf"/>
</dbReference>
<dbReference type="PROSITE" id="PS50889">
    <property type="entry name" value="S4"/>
    <property type="match status" value="1"/>
</dbReference>
<comment type="catalytic activity">
    <reaction evidence="6">
        <text>a uridine in RNA = a pseudouridine in RNA</text>
        <dbReference type="Rhea" id="RHEA:48348"/>
        <dbReference type="Rhea" id="RHEA-COMP:12068"/>
        <dbReference type="Rhea" id="RHEA-COMP:12069"/>
        <dbReference type="ChEBI" id="CHEBI:65314"/>
        <dbReference type="ChEBI" id="CHEBI:65315"/>
    </reaction>
</comment>
<dbReference type="Proteomes" id="UP001209317">
    <property type="component" value="Unassembled WGS sequence"/>
</dbReference>
<dbReference type="SMART" id="SM00363">
    <property type="entry name" value="S4"/>
    <property type="match status" value="1"/>
</dbReference>
<reference evidence="8" key="1">
    <citation type="submission" date="2022-10" db="EMBL/GenBank/DDBJ databases">
        <authorList>
            <person name="Kim H.S."/>
            <person name="Kim J.-S."/>
            <person name="Suh M.K."/>
            <person name="Eom M.K."/>
            <person name="Lee J.-S."/>
        </authorList>
    </citation>
    <scope>NUCLEOTIDE SEQUENCE</scope>
    <source>
        <strain evidence="8">LIP-5</strain>
    </source>
</reference>
<keyword evidence="2 5" id="KW-0694">RNA-binding</keyword>
<dbReference type="InterPro" id="IPR002942">
    <property type="entry name" value="S4_RNA-bd"/>
</dbReference>
<dbReference type="GO" id="GO:0120159">
    <property type="term" value="F:rRNA pseudouridine synthase activity"/>
    <property type="evidence" value="ECO:0007669"/>
    <property type="project" value="UniProtKB-ARBA"/>
</dbReference>
<evidence type="ECO:0000256" key="4">
    <source>
        <dbReference type="PIRSR" id="PIRSR606225-1"/>
    </source>
</evidence>
<evidence type="ECO:0000256" key="6">
    <source>
        <dbReference type="RuleBase" id="RU362028"/>
    </source>
</evidence>
<dbReference type="GO" id="GO:0000455">
    <property type="term" value="P:enzyme-directed rRNA pseudouridine synthesis"/>
    <property type="evidence" value="ECO:0007669"/>
    <property type="project" value="TreeGrafter"/>
</dbReference>
<dbReference type="PROSITE" id="PS01129">
    <property type="entry name" value="PSI_RLU"/>
    <property type="match status" value="1"/>
</dbReference>
<dbReference type="Pfam" id="PF01479">
    <property type="entry name" value="S4"/>
    <property type="match status" value="1"/>
</dbReference>
<dbReference type="PANTHER" id="PTHR21600:SF44">
    <property type="entry name" value="RIBOSOMAL LARGE SUBUNIT PSEUDOURIDINE SYNTHASE D"/>
    <property type="match status" value="1"/>
</dbReference>
<dbReference type="RefSeq" id="WP_263037443.1">
    <property type="nucleotide sequence ID" value="NZ_JAOTPL010000005.1"/>
</dbReference>
<evidence type="ECO:0000259" key="7">
    <source>
        <dbReference type="SMART" id="SM00363"/>
    </source>
</evidence>
<accession>A0AAE3IKU8</accession>
<dbReference type="FunFam" id="3.30.2350.10:FF:000006">
    <property type="entry name" value="Pseudouridine synthase"/>
    <property type="match status" value="1"/>
</dbReference>
<dbReference type="EMBL" id="JAOTPL010000005">
    <property type="protein sequence ID" value="MCU7693955.1"/>
    <property type="molecule type" value="Genomic_DNA"/>
</dbReference>
<evidence type="ECO:0000256" key="5">
    <source>
        <dbReference type="PROSITE-ProRule" id="PRU00182"/>
    </source>
</evidence>
<dbReference type="Pfam" id="PF00849">
    <property type="entry name" value="PseudoU_synth_2"/>
    <property type="match status" value="1"/>
</dbReference>
<evidence type="ECO:0000256" key="2">
    <source>
        <dbReference type="ARBA" id="ARBA00022884"/>
    </source>
</evidence>
<dbReference type="SUPFAM" id="SSF55174">
    <property type="entry name" value="Alpha-L RNA-binding motif"/>
    <property type="match status" value="1"/>
</dbReference>
<comment type="caution">
    <text evidence="8">The sequence shown here is derived from an EMBL/GenBank/DDBJ whole genome shotgun (WGS) entry which is preliminary data.</text>
</comment>
<dbReference type="GO" id="GO:0003723">
    <property type="term" value="F:RNA binding"/>
    <property type="evidence" value="ECO:0007669"/>
    <property type="project" value="UniProtKB-KW"/>
</dbReference>
<sequence length="350" mass="40311">MQEEDILPEENTEEVYERKTFTIDKGEEPKRVDKWLQARLENATRNKIQQAIDIGLLTVNGKPVKSNYKIKPGDNLVLLSLVNPEYSEIVPEKMPLDIVYEDDAVLVINKPHNMVVHPGVGNYSGTLLNGVAWHLKEHNPGITEDTLPRFGMVHRIDKNTTGLILLAKTPEAAVHLAKQFFNHTVDRKYLAVVWGDVQEDEGTINVNIARHQRFRKMFTTYPDGETGKTAITHYRVLERLNYVSVVECMLETGRTHQIRVHMKSIGHTLFNDWEYGGDKILKGTIYAKYKQFVENCFAICPRCALHAKTLGFEHPVTGQRMFFESALPEDMQQLIEKWRKYVRVKPLEEE</sequence>
<keyword evidence="9" id="KW-1185">Reference proteome</keyword>
<evidence type="ECO:0000313" key="9">
    <source>
        <dbReference type="Proteomes" id="UP001209317"/>
    </source>
</evidence>
<protein>
    <recommendedName>
        <fullName evidence="6">Pseudouridine synthase</fullName>
        <ecNumber evidence="6">5.4.99.-</ecNumber>
    </recommendedName>
</protein>
<dbReference type="Gene3D" id="3.10.290.10">
    <property type="entry name" value="RNA-binding S4 domain"/>
    <property type="match status" value="1"/>
</dbReference>
<dbReference type="CDD" id="cd00165">
    <property type="entry name" value="S4"/>
    <property type="match status" value="1"/>
</dbReference>
<organism evidence="8 9">
    <name type="scientific">Haoranjiania flava</name>
    <dbReference type="NCBI Taxonomy" id="1856322"/>
    <lineage>
        <taxon>Bacteria</taxon>
        <taxon>Pseudomonadati</taxon>
        <taxon>Bacteroidota</taxon>
        <taxon>Chitinophagia</taxon>
        <taxon>Chitinophagales</taxon>
        <taxon>Chitinophagaceae</taxon>
        <taxon>Haoranjiania</taxon>
    </lineage>
</organism>
<dbReference type="InterPro" id="IPR006225">
    <property type="entry name" value="PsdUridine_synth_RluC/D"/>
</dbReference>
<comment type="similarity">
    <text evidence="1 6">Belongs to the pseudouridine synthase RluA family.</text>
</comment>
<feature type="domain" description="RNA-binding S4" evidence="7">
    <location>
        <begin position="30"/>
        <end position="95"/>
    </location>
</feature>
<comment type="function">
    <text evidence="6">Responsible for synthesis of pseudouridine from uracil.</text>
</comment>
<dbReference type="Gene3D" id="3.30.2350.10">
    <property type="entry name" value="Pseudouridine synthase"/>
    <property type="match status" value="1"/>
</dbReference>
<dbReference type="CDD" id="cd02869">
    <property type="entry name" value="PseudoU_synth_RluA_like"/>
    <property type="match status" value="1"/>
</dbReference>